<sequence length="581" mass="64396">MYSQPGVYAVLIGSGVSTGAGIPTGWGVVKDLVKRIAIASNPGSPDSVSAAEEDPEAWWAANADGELGYSSLLKSLAPTPANRQGLLAGYFEPSGTDGTRIPSAAHEALARLVKRGTVRVILTTNFDRLTEQALEAEGIAPQVISRPEAVKGMAPLAHARATVIKLHGDYADLETRNTPEELEQYPAEWNNLLDQVFDQYGLLISGWSADWDTALVAAFDRAQSRRYPLYWDRRSSKGTTSGRLLSLRAGHVVEAADADELFTNLETSIEALERLAEPPLTTAMAIARLKRYLPDPVHRIDLYDLLMDATDRVVREIGDQPISDPNCTWELVDETYTAFLRSSIPLLRLLTTGVWHDHEGEHSGLWCEVLQRLLSAGNAPIPNGSFNQHLRDARFYPALLALQAMGVVSVARNRDADLIRLLLEVEMRDPYRNDLSVPAVHALHVNARLDGEVVNALPRFGGTRWNFPGSHMLKEDLREVLQEFFPDYQGYASAVHGYEYRVGLVQEATKAEGAYRAMSGEYVGEREWKADGSLTAEQEFRKSAAKGARDWPWTGLLGDLKNLEETLLRHREVVSKYKRWG</sequence>
<dbReference type="InterPro" id="IPR029035">
    <property type="entry name" value="DHS-like_NAD/FAD-binding_dom"/>
</dbReference>
<reference evidence="2" key="1">
    <citation type="submission" date="2016-10" db="EMBL/GenBank/DDBJ databases">
        <authorList>
            <person name="Varghese N."/>
            <person name="Submissions S."/>
        </authorList>
    </citation>
    <scope>NUCLEOTIDE SEQUENCE [LARGE SCALE GENOMIC DNA]</scope>
    <source>
        <strain evidence="2">DSM 44498</strain>
    </source>
</reference>
<organism evidence="1 2">
    <name type="scientific">Rhodococcus koreensis</name>
    <dbReference type="NCBI Taxonomy" id="99653"/>
    <lineage>
        <taxon>Bacteria</taxon>
        <taxon>Bacillati</taxon>
        <taxon>Actinomycetota</taxon>
        <taxon>Actinomycetes</taxon>
        <taxon>Mycobacteriales</taxon>
        <taxon>Nocardiaceae</taxon>
        <taxon>Rhodococcus</taxon>
    </lineage>
</organism>
<keyword evidence="2" id="KW-1185">Reference proteome</keyword>
<name>A0A1H5F519_9NOCA</name>
<dbReference type="EMBL" id="FNSV01000009">
    <property type="protein sequence ID" value="SED98390.1"/>
    <property type="molecule type" value="Genomic_DNA"/>
</dbReference>
<accession>A0A1H5F519</accession>
<evidence type="ECO:0000313" key="1">
    <source>
        <dbReference type="EMBL" id="SED98390.1"/>
    </source>
</evidence>
<proteinExistence type="predicted"/>
<dbReference type="Pfam" id="PF13289">
    <property type="entry name" value="SIR2_2"/>
    <property type="match status" value="1"/>
</dbReference>
<gene>
    <name evidence="1" type="ORF">SAMN04490239_9490</name>
</gene>
<dbReference type="Proteomes" id="UP000183561">
    <property type="component" value="Unassembled WGS sequence"/>
</dbReference>
<protein>
    <submittedName>
        <fullName evidence="1">SIR2-like domain-containing protein</fullName>
    </submittedName>
</protein>
<dbReference type="AlphaFoldDB" id="A0A1H5F519"/>
<dbReference type="Gene3D" id="3.40.50.1220">
    <property type="entry name" value="TPP-binding domain"/>
    <property type="match status" value="1"/>
</dbReference>
<dbReference type="SUPFAM" id="SSF52467">
    <property type="entry name" value="DHS-like NAD/FAD-binding domain"/>
    <property type="match status" value="1"/>
</dbReference>
<evidence type="ECO:0000313" key="2">
    <source>
        <dbReference type="Proteomes" id="UP000183561"/>
    </source>
</evidence>